<dbReference type="PROSITE" id="PS01124">
    <property type="entry name" value="HTH_ARAC_FAMILY_2"/>
    <property type="match status" value="1"/>
</dbReference>
<dbReference type="Proteomes" id="UP001595807">
    <property type="component" value="Unassembled WGS sequence"/>
</dbReference>
<reference evidence="6" key="1">
    <citation type="journal article" date="2019" name="Int. J. Syst. Evol. Microbiol.">
        <title>The Global Catalogue of Microorganisms (GCM) 10K type strain sequencing project: providing services to taxonomists for standard genome sequencing and annotation.</title>
        <authorList>
            <consortium name="The Broad Institute Genomics Platform"/>
            <consortium name="The Broad Institute Genome Sequencing Center for Infectious Disease"/>
            <person name="Wu L."/>
            <person name="Ma J."/>
        </authorList>
    </citation>
    <scope>NUCLEOTIDE SEQUENCE [LARGE SCALE GENOMIC DNA]</scope>
    <source>
        <strain evidence="6">CCUG 67170</strain>
    </source>
</reference>
<keyword evidence="2" id="KW-0238">DNA-binding</keyword>
<comment type="caution">
    <text evidence="5">The sequence shown here is derived from an EMBL/GenBank/DDBJ whole genome shotgun (WGS) entry which is preliminary data.</text>
</comment>
<evidence type="ECO:0000256" key="3">
    <source>
        <dbReference type="ARBA" id="ARBA00023163"/>
    </source>
</evidence>
<dbReference type="PANTHER" id="PTHR43280:SF2">
    <property type="entry name" value="HTH-TYPE TRANSCRIPTIONAL REGULATOR EXSA"/>
    <property type="match status" value="1"/>
</dbReference>
<dbReference type="SMART" id="SM00342">
    <property type="entry name" value="HTH_ARAC"/>
    <property type="match status" value="1"/>
</dbReference>
<dbReference type="InterPro" id="IPR009057">
    <property type="entry name" value="Homeodomain-like_sf"/>
</dbReference>
<sequence>MISKNPLLSYISKTLHVPIVEYNKDHILAVYNENRELADTLDLNHLNHAIFLTNSYQPCPYICQSKDQVLLTYIFGKHSNILIGPCMAESNFSMTHTLPFDCNLTTNLLSQTQLDKLVELSCLLFNCVNSDNVTTHECLTYNLVTSLDLTKYNMTDQYFQGQENRLKHNSYFQEIREFTSIEEGNLLKLQESWNEDYGGEVGTLADDELRSFKNLGIVIITLASRAAMRGGLNPEISYTLSDQLIKEVEKLSSPSDIQQFIRQTEIEYTLLVRQHKNETKQTRIIDSTSEINFSHPLVKKAQQYIGLHLHQQIGTPDIAESLNCSVSYLASLFKSELNLTIQNYIITEKIHYAELLLTYSDKTIDEIATSLGFCNQSYFGKIFKKHTQYTPLKFRQKFGK</sequence>
<dbReference type="PROSITE" id="PS00041">
    <property type="entry name" value="HTH_ARAC_FAMILY_1"/>
    <property type="match status" value="1"/>
</dbReference>
<dbReference type="SUPFAM" id="SSF46689">
    <property type="entry name" value="Homeodomain-like"/>
    <property type="match status" value="2"/>
</dbReference>
<evidence type="ECO:0000256" key="1">
    <source>
        <dbReference type="ARBA" id="ARBA00023015"/>
    </source>
</evidence>
<organism evidence="5 6">
    <name type="scientific">Streptococcus caprae</name>
    <dbReference type="NCBI Taxonomy" id="1640501"/>
    <lineage>
        <taxon>Bacteria</taxon>
        <taxon>Bacillati</taxon>
        <taxon>Bacillota</taxon>
        <taxon>Bacilli</taxon>
        <taxon>Lactobacillales</taxon>
        <taxon>Streptococcaceae</taxon>
        <taxon>Streptococcus</taxon>
    </lineage>
</organism>
<keyword evidence="6" id="KW-1185">Reference proteome</keyword>
<accession>A0ABV8CUY7</accession>
<proteinExistence type="predicted"/>
<keyword evidence="1" id="KW-0805">Transcription regulation</keyword>
<dbReference type="Pfam" id="PF12833">
    <property type="entry name" value="HTH_18"/>
    <property type="match status" value="1"/>
</dbReference>
<evidence type="ECO:0000313" key="6">
    <source>
        <dbReference type="Proteomes" id="UP001595807"/>
    </source>
</evidence>
<dbReference type="InterPro" id="IPR018062">
    <property type="entry name" value="HTH_AraC-typ_CS"/>
</dbReference>
<feature type="domain" description="HTH araC/xylS-type" evidence="4">
    <location>
        <begin position="299"/>
        <end position="397"/>
    </location>
</feature>
<name>A0ABV8CUY7_9STRE</name>
<evidence type="ECO:0000256" key="2">
    <source>
        <dbReference type="ARBA" id="ARBA00023125"/>
    </source>
</evidence>
<protein>
    <submittedName>
        <fullName evidence="5">Helix-turn-helix domain-containing protein</fullName>
    </submittedName>
</protein>
<gene>
    <name evidence="5" type="ORF">ACFORF_03895</name>
</gene>
<dbReference type="Gene3D" id="1.10.10.60">
    <property type="entry name" value="Homeodomain-like"/>
    <property type="match status" value="2"/>
</dbReference>
<dbReference type="RefSeq" id="WP_380425671.1">
    <property type="nucleotide sequence ID" value="NZ_JBHRZV010000027.1"/>
</dbReference>
<dbReference type="EMBL" id="JBHRZV010000027">
    <property type="protein sequence ID" value="MFC3927759.1"/>
    <property type="molecule type" value="Genomic_DNA"/>
</dbReference>
<dbReference type="PANTHER" id="PTHR43280">
    <property type="entry name" value="ARAC-FAMILY TRANSCRIPTIONAL REGULATOR"/>
    <property type="match status" value="1"/>
</dbReference>
<dbReference type="InterPro" id="IPR018060">
    <property type="entry name" value="HTH_AraC"/>
</dbReference>
<evidence type="ECO:0000313" key="5">
    <source>
        <dbReference type="EMBL" id="MFC3927759.1"/>
    </source>
</evidence>
<evidence type="ECO:0000259" key="4">
    <source>
        <dbReference type="PROSITE" id="PS01124"/>
    </source>
</evidence>
<keyword evidence="3" id="KW-0804">Transcription</keyword>